<dbReference type="GO" id="GO:0016627">
    <property type="term" value="F:oxidoreductase activity, acting on the CH-CH group of donors"/>
    <property type="evidence" value="ECO:0007669"/>
    <property type="project" value="InterPro"/>
</dbReference>
<dbReference type="AlphaFoldDB" id="A0A3N1H0T5"/>
<keyword evidence="3" id="KW-1185">Reference proteome</keyword>
<accession>A0A3N1H0T5</accession>
<dbReference type="SUPFAM" id="SSF47203">
    <property type="entry name" value="Acyl-CoA dehydrogenase C-terminal domain-like"/>
    <property type="match status" value="1"/>
</dbReference>
<reference evidence="2 3" key="1">
    <citation type="submission" date="2018-11" db="EMBL/GenBank/DDBJ databases">
        <title>Sequencing the genomes of 1000 actinobacteria strains.</title>
        <authorList>
            <person name="Klenk H.-P."/>
        </authorList>
    </citation>
    <scope>NUCLEOTIDE SEQUENCE [LARGE SCALE GENOMIC DNA]</scope>
    <source>
        <strain evidence="2 3">DSM 44231</strain>
    </source>
</reference>
<sequence>MTTSVRLGAAVLSRCHSAAREEGLAPALTVLGSLVAPGLLPCGPGGHAVVPQEVAASADRVWVDGVVVDRPGLDESTVDTIDLPGGAVVLLRVLGTRSGEDGPRMYGNGVPVPRLRAADPETDPATSDQRAAWALGLVWLRLGLSEALRETCMRYLNGRRTGSTTLLQQQMVKSTVADGLIEHLEVRAVLTGVDAGELPGVILAHLHARITAADRWLVNLLGASGYLVGGPGQVAHLSELLAEAYVPGPPPDPAAGPTAGPAADPTSGPAADSASGTPGTHVGVES</sequence>
<dbReference type="RefSeq" id="WP_123742180.1">
    <property type="nucleotide sequence ID" value="NZ_RJKM01000001.1"/>
</dbReference>
<dbReference type="InterPro" id="IPR036250">
    <property type="entry name" value="AcylCo_DH-like_C"/>
</dbReference>
<dbReference type="EMBL" id="RJKM01000001">
    <property type="protein sequence ID" value="ROP36145.1"/>
    <property type="molecule type" value="Genomic_DNA"/>
</dbReference>
<comment type="caution">
    <text evidence="2">The sequence shown here is derived from an EMBL/GenBank/DDBJ whole genome shotgun (WGS) entry which is preliminary data.</text>
</comment>
<gene>
    <name evidence="2" type="ORF">EDD40_1407</name>
</gene>
<evidence type="ECO:0000313" key="2">
    <source>
        <dbReference type="EMBL" id="ROP36145.1"/>
    </source>
</evidence>
<evidence type="ECO:0000256" key="1">
    <source>
        <dbReference type="SAM" id="MobiDB-lite"/>
    </source>
</evidence>
<evidence type="ECO:0000313" key="3">
    <source>
        <dbReference type="Proteomes" id="UP000268727"/>
    </source>
</evidence>
<name>A0A3N1H0T5_9PSEU</name>
<evidence type="ECO:0008006" key="4">
    <source>
        <dbReference type="Google" id="ProtNLM"/>
    </source>
</evidence>
<feature type="region of interest" description="Disordered" evidence="1">
    <location>
        <begin position="246"/>
        <end position="286"/>
    </location>
</feature>
<feature type="compositionally biased region" description="Low complexity" evidence="1">
    <location>
        <begin position="255"/>
        <end position="279"/>
    </location>
</feature>
<organism evidence="2 3">
    <name type="scientific">Saccharothrix texasensis</name>
    <dbReference type="NCBI Taxonomy" id="103734"/>
    <lineage>
        <taxon>Bacteria</taxon>
        <taxon>Bacillati</taxon>
        <taxon>Actinomycetota</taxon>
        <taxon>Actinomycetes</taxon>
        <taxon>Pseudonocardiales</taxon>
        <taxon>Pseudonocardiaceae</taxon>
        <taxon>Saccharothrix</taxon>
    </lineage>
</organism>
<proteinExistence type="predicted"/>
<dbReference type="Proteomes" id="UP000268727">
    <property type="component" value="Unassembled WGS sequence"/>
</dbReference>
<protein>
    <recommendedName>
        <fullName evidence="4">Acyl-CoA dehydrogenase-like protein</fullName>
    </recommendedName>
</protein>
<dbReference type="OrthoDB" id="3478937at2"/>